<accession>A0A368RBC8</accession>
<reference evidence="4" key="2">
    <citation type="submission" date="2015-07" db="EMBL/GenBank/DDBJ databases">
        <authorList>
            <person name="Noorani M."/>
        </authorList>
    </citation>
    <scope>NUCLEOTIDE SEQUENCE</scope>
    <source>
        <strain evidence="4">Yugu1</strain>
    </source>
</reference>
<proteinExistence type="inferred from homology"/>
<dbReference type="SMART" id="SM00093">
    <property type="entry name" value="SERPIN"/>
    <property type="match status" value="1"/>
</dbReference>
<evidence type="ECO:0000256" key="2">
    <source>
        <dbReference type="RuleBase" id="RU000411"/>
    </source>
</evidence>
<dbReference type="InterPro" id="IPR023795">
    <property type="entry name" value="Serpin_CS"/>
</dbReference>
<dbReference type="InterPro" id="IPR042178">
    <property type="entry name" value="Serpin_sf_1"/>
</dbReference>
<name>A0A368RBC8_SETIT</name>
<dbReference type="InterPro" id="IPR023796">
    <property type="entry name" value="Serpin_dom"/>
</dbReference>
<gene>
    <name evidence="4" type="ORF">SETIT_5G330100v2</name>
</gene>
<dbReference type="GO" id="GO:0004867">
    <property type="term" value="F:serine-type endopeptidase inhibitor activity"/>
    <property type="evidence" value="ECO:0007669"/>
    <property type="project" value="InterPro"/>
</dbReference>
<evidence type="ECO:0000256" key="1">
    <source>
        <dbReference type="ARBA" id="ARBA00009500"/>
    </source>
</evidence>
<dbReference type="GO" id="GO:0005615">
    <property type="term" value="C:extracellular space"/>
    <property type="evidence" value="ECO:0007669"/>
    <property type="project" value="InterPro"/>
</dbReference>
<dbReference type="InterPro" id="IPR000215">
    <property type="entry name" value="Serpin_fam"/>
</dbReference>
<feature type="domain" description="Serpin" evidence="3">
    <location>
        <begin position="15"/>
        <end position="333"/>
    </location>
</feature>
<dbReference type="PANTHER" id="PTHR11461">
    <property type="entry name" value="SERINE PROTEASE INHIBITOR, SERPIN"/>
    <property type="match status" value="1"/>
</dbReference>
<protein>
    <recommendedName>
        <fullName evidence="3">Serpin domain-containing protein</fullName>
    </recommendedName>
</protein>
<dbReference type="PROSITE" id="PS00284">
    <property type="entry name" value="SERPIN"/>
    <property type="match status" value="1"/>
</dbReference>
<dbReference type="Pfam" id="PF00079">
    <property type="entry name" value="Serpin"/>
    <property type="match status" value="1"/>
</dbReference>
<dbReference type="AlphaFoldDB" id="A0A368RBC8"/>
<dbReference type="PANTHER" id="PTHR11461:SF306">
    <property type="entry name" value="SERPIN-Z1"/>
    <property type="match status" value="1"/>
</dbReference>
<dbReference type="Gene3D" id="6.20.40.10">
    <property type="match status" value="1"/>
</dbReference>
<dbReference type="InterPro" id="IPR036186">
    <property type="entry name" value="Serpin_sf"/>
</dbReference>
<dbReference type="Gene3D" id="2.30.39.10">
    <property type="entry name" value="Alpha-1-antitrypsin, domain 1"/>
    <property type="match status" value="2"/>
</dbReference>
<organism evidence="4">
    <name type="scientific">Setaria italica</name>
    <name type="common">Foxtail millet</name>
    <name type="synonym">Panicum italicum</name>
    <dbReference type="NCBI Taxonomy" id="4555"/>
    <lineage>
        <taxon>Eukaryota</taxon>
        <taxon>Viridiplantae</taxon>
        <taxon>Streptophyta</taxon>
        <taxon>Embryophyta</taxon>
        <taxon>Tracheophyta</taxon>
        <taxon>Spermatophyta</taxon>
        <taxon>Magnoliopsida</taxon>
        <taxon>Liliopsida</taxon>
        <taxon>Poales</taxon>
        <taxon>Poaceae</taxon>
        <taxon>PACMAD clade</taxon>
        <taxon>Panicoideae</taxon>
        <taxon>Panicodae</taxon>
        <taxon>Paniceae</taxon>
        <taxon>Cenchrinae</taxon>
        <taxon>Setaria</taxon>
    </lineage>
</organism>
<dbReference type="STRING" id="4555.A0A368RBC8"/>
<sequence length="342" mass="36213">MQLAEAAQDEAAFSMRVLRHLSSRDGARANLDVSPLSLHAALALLAAGARGATLDEIADFLGPAGGSSHAALASYVAMRALADGGGEGGLSVGKASFARFAAEQYRAEARPAFFIPMPEEARSQINQWIASATAGPFFPHDGGYVRAPFMSNTGRQYIACRPGYKVLRLPYARGGAHRLFSMYIYLPDAHDGLPGLLDTLSADPALLESSGTLADEVPVRAFRVPRFAVSYKANARETLRDLGLLLPFDRVAADFGDVVEWAPEPLVVSDVYNGALVEVDEEGAETAAAAVGVGFGCARVEALVDFVADHPFVFLIKEELSGVVLVAGQAIHPSISQAYFST</sequence>
<dbReference type="EMBL" id="CM003532">
    <property type="protein sequence ID" value="RCV27505.1"/>
    <property type="molecule type" value="Genomic_DNA"/>
</dbReference>
<dbReference type="OrthoDB" id="1063785at2759"/>
<dbReference type="InterPro" id="IPR042185">
    <property type="entry name" value="Serpin_sf_2"/>
</dbReference>
<evidence type="ECO:0000259" key="3">
    <source>
        <dbReference type="SMART" id="SM00093"/>
    </source>
</evidence>
<dbReference type="Gene3D" id="3.30.497.10">
    <property type="entry name" value="Antithrombin, subunit I, domain 2"/>
    <property type="match status" value="1"/>
</dbReference>
<comment type="similarity">
    <text evidence="1 2">Belongs to the serpin family.</text>
</comment>
<evidence type="ECO:0000313" key="4">
    <source>
        <dbReference type="EMBL" id="RCV27505.1"/>
    </source>
</evidence>
<dbReference type="SUPFAM" id="SSF56574">
    <property type="entry name" value="Serpins"/>
    <property type="match status" value="1"/>
</dbReference>
<reference evidence="4" key="1">
    <citation type="journal article" date="2012" name="Nat. Biotechnol.">
        <title>Reference genome sequence of the model plant Setaria.</title>
        <authorList>
            <person name="Bennetzen J.L."/>
            <person name="Schmutz J."/>
            <person name="Wang H."/>
            <person name="Percifield R."/>
            <person name="Hawkins J."/>
            <person name="Pontaroli A.C."/>
            <person name="Estep M."/>
            <person name="Feng L."/>
            <person name="Vaughn J.N."/>
            <person name="Grimwood J."/>
            <person name="Jenkins J."/>
            <person name="Barry K."/>
            <person name="Lindquist E."/>
            <person name="Hellsten U."/>
            <person name="Deshpande S."/>
            <person name="Wang X."/>
            <person name="Wu X."/>
            <person name="Mitros T."/>
            <person name="Triplett J."/>
            <person name="Yang X."/>
            <person name="Ye C.Y."/>
            <person name="Mauro-Herrera M."/>
            <person name="Wang L."/>
            <person name="Li P."/>
            <person name="Sharma M."/>
            <person name="Sharma R."/>
            <person name="Ronald P.C."/>
            <person name="Panaud O."/>
            <person name="Kellogg E.A."/>
            <person name="Brutnell T.P."/>
            <person name="Doust A.N."/>
            <person name="Tuskan G.A."/>
            <person name="Rokhsar D."/>
            <person name="Devos K.M."/>
        </authorList>
    </citation>
    <scope>NUCLEOTIDE SEQUENCE [LARGE SCALE GENOMIC DNA]</scope>
    <source>
        <strain evidence="4">Yugu1</strain>
    </source>
</reference>